<dbReference type="RefSeq" id="WP_110375194.1">
    <property type="nucleotide sequence ID" value="NZ_JAHBRY010000001.1"/>
</dbReference>
<gene>
    <name evidence="6" type="ORF">C7450_10629</name>
</gene>
<feature type="DNA-binding region" description="H-T-H motif" evidence="4">
    <location>
        <begin position="32"/>
        <end position="51"/>
    </location>
</feature>
<dbReference type="InterPro" id="IPR036271">
    <property type="entry name" value="Tet_transcr_reg_TetR-rel_C_sf"/>
</dbReference>
<dbReference type="PROSITE" id="PS50977">
    <property type="entry name" value="HTH_TETR_2"/>
    <property type="match status" value="1"/>
</dbReference>
<dbReference type="GO" id="GO:0003677">
    <property type="term" value="F:DNA binding"/>
    <property type="evidence" value="ECO:0007669"/>
    <property type="project" value="UniProtKB-UniRule"/>
</dbReference>
<evidence type="ECO:0000313" key="6">
    <source>
        <dbReference type="EMBL" id="PXW57857.1"/>
    </source>
</evidence>
<keyword evidence="2 4" id="KW-0238">DNA-binding</keyword>
<name>A0A2V3U560_9HYPH</name>
<evidence type="ECO:0000256" key="4">
    <source>
        <dbReference type="PROSITE-ProRule" id="PRU00335"/>
    </source>
</evidence>
<dbReference type="PRINTS" id="PR00455">
    <property type="entry name" value="HTHTETR"/>
</dbReference>
<dbReference type="PANTHER" id="PTHR47506:SF7">
    <property type="entry name" value="TRANSCRIPTIONAL REGULATORY PROTEIN"/>
    <property type="match status" value="1"/>
</dbReference>
<dbReference type="AlphaFoldDB" id="A0A2V3U560"/>
<feature type="domain" description="HTH tetR-type" evidence="5">
    <location>
        <begin position="9"/>
        <end position="69"/>
    </location>
</feature>
<dbReference type="InterPro" id="IPR001647">
    <property type="entry name" value="HTH_TetR"/>
</dbReference>
<accession>A0A2V3U560</accession>
<dbReference type="EMBL" id="QJJK01000006">
    <property type="protein sequence ID" value="PXW57857.1"/>
    <property type="molecule type" value="Genomic_DNA"/>
</dbReference>
<dbReference type="Proteomes" id="UP000248021">
    <property type="component" value="Unassembled WGS sequence"/>
</dbReference>
<reference evidence="6 7" key="1">
    <citation type="submission" date="2018-05" db="EMBL/GenBank/DDBJ databases">
        <title>Genomic Encyclopedia of Type Strains, Phase IV (KMG-IV): sequencing the most valuable type-strain genomes for metagenomic binning, comparative biology and taxonomic classification.</title>
        <authorList>
            <person name="Goeker M."/>
        </authorList>
    </citation>
    <scope>NUCLEOTIDE SEQUENCE [LARGE SCALE GENOMIC DNA]</scope>
    <source>
        <strain evidence="6 7">DSM 6462</strain>
    </source>
</reference>
<dbReference type="InterPro" id="IPR023772">
    <property type="entry name" value="DNA-bd_HTH_TetR-type_CS"/>
</dbReference>
<dbReference type="SUPFAM" id="SSF48498">
    <property type="entry name" value="Tetracyclin repressor-like, C-terminal domain"/>
    <property type="match status" value="1"/>
</dbReference>
<dbReference type="Pfam" id="PF00440">
    <property type="entry name" value="TetR_N"/>
    <property type="match status" value="1"/>
</dbReference>
<proteinExistence type="predicted"/>
<dbReference type="PANTHER" id="PTHR47506">
    <property type="entry name" value="TRANSCRIPTIONAL REGULATORY PROTEIN"/>
    <property type="match status" value="1"/>
</dbReference>
<sequence>MPYSKEHTLNTRQRILDSAVHLFSKHGYEGVTLDDLMRGAQLTRGAFYAHFDSKRKVYVEAIFHAAVHGPVAALNEKTDETALRAMIRGYLDMAHVKQDGPICLLAFLVTDVANQEQEIREVYTRVFKDMISRVNDLQMTHDRESTLAVTALMIGGVAIARALNDERLSERVLDACYKISDQLILDGQPSG</sequence>
<keyword evidence="1" id="KW-0805">Transcription regulation</keyword>
<dbReference type="Gene3D" id="1.10.10.60">
    <property type="entry name" value="Homeodomain-like"/>
    <property type="match status" value="1"/>
</dbReference>
<keyword evidence="3" id="KW-0804">Transcription</keyword>
<dbReference type="Gene3D" id="1.10.357.10">
    <property type="entry name" value="Tetracycline Repressor, domain 2"/>
    <property type="match status" value="1"/>
</dbReference>
<evidence type="ECO:0000313" key="7">
    <source>
        <dbReference type="Proteomes" id="UP000248021"/>
    </source>
</evidence>
<dbReference type="InterPro" id="IPR009057">
    <property type="entry name" value="Homeodomain-like_sf"/>
</dbReference>
<evidence type="ECO:0000256" key="1">
    <source>
        <dbReference type="ARBA" id="ARBA00023015"/>
    </source>
</evidence>
<evidence type="ECO:0000259" key="5">
    <source>
        <dbReference type="PROSITE" id="PS50977"/>
    </source>
</evidence>
<evidence type="ECO:0000256" key="3">
    <source>
        <dbReference type="ARBA" id="ARBA00023163"/>
    </source>
</evidence>
<evidence type="ECO:0000256" key="2">
    <source>
        <dbReference type="ARBA" id="ARBA00023125"/>
    </source>
</evidence>
<keyword evidence="7" id="KW-1185">Reference proteome</keyword>
<comment type="caution">
    <text evidence="6">The sequence shown here is derived from an EMBL/GenBank/DDBJ whole genome shotgun (WGS) entry which is preliminary data.</text>
</comment>
<dbReference type="SUPFAM" id="SSF46689">
    <property type="entry name" value="Homeodomain-like"/>
    <property type="match status" value="1"/>
</dbReference>
<dbReference type="PROSITE" id="PS01081">
    <property type="entry name" value="HTH_TETR_1"/>
    <property type="match status" value="1"/>
</dbReference>
<dbReference type="OrthoDB" id="9798857at2"/>
<protein>
    <submittedName>
        <fullName evidence="6">TetR family transcriptional regulator</fullName>
    </submittedName>
</protein>
<organism evidence="6 7">
    <name type="scientific">Chelatococcus asaccharovorans</name>
    <dbReference type="NCBI Taxonomy" id="28210"/>
    <lineage>
        <taxon>Bacteria</taxon>
        <taxon>Pseudomonadati</taxon>
        <taxon>Pseudomonadota</taxon>
        <taxon>Alphaproteobacteria</taxon>
        <taxon>Hyphomicrobiales</taxon>
        <taxon>Chelatococcaceae</taxon>
        <taxon>Chelatococcus</taxon>
    </lineage>
</organism>